<keyword evidence="3" id="KW-0256">Endoplasmic reticulum</keyword>
<dbReference type="Proteomes" id="UP001187221">
    <property type="component" value="Unassembled WGS sequence"/>
</dbReference>
<dbReference type="EMBL" id="BTFW01000001">
    <property type="protein sequence ID" value="GMM61912.1"/>
    <property type="molecule type" value="Genomic_DNA"/>
</dbReference>
<keyword evidence="2" id="KW-0812">Transmembrane</keyword>
<dbReference type="PANTHER" id="PTHR12154">
    <property type="entry name" value="GLYCOSYL TRANSFERASE-RELATED"/>
    <property type="match status" value="1"/>
</dbReference>
<organism evidence="6 7">
    <name type="scientific">Novosphingobium pituita</name>
    <dbReference type="NCBI Taxonomy" id="3056842"/>
    <lineage>
        <taxon>Bacteria</taxon>
        <taxon>Pseudomonadati</taxon>
        <taxon>Pseudomonadota</taxon>
        <taxon>Alphaproteobacteria</taxon>
        <taxon>Sphingomonadales</taxon>
        <taxon>Sphingomonadaceae</taxon>
        <taxon>Novosphingobium</taxon>
    </lineage>
</organism>
<evidence type="ECO:0000256" key="1">
    <source>
        <dbReference type="ARBA" id="ARBA00004389"/>
    </source>
</evidence>
<dbReference type="SUPFAM" id="SSF53756">
    <property type="entry name" value="UDP-Glycosyltransferase/glycogen phosphorylase"/>
    <property type="match status" value="1"/>
</dbReference>
<dbReference type="PANTHER" id="PTHR12154:SF4">
    <property type="entry name" value="UDP-N-ACETYLGLUCOSAMINE TRANSFERASE SUBUNIT ALG14 HOMOLOG"/>
    <property type="match status" value="1"/>
</dbReference>
<evidence type="ECO:0000256" key="3">
    <source>
        <dbReference type="ARBA" id="ARBA00022824"/>
    </source>
</evidence>
<comment type="caution">
    <text evidence="6">The sequence shown here is derived from an EMBL/GenBank/DDBJ whole genome shotgun (WGS) entry which is preliminary data.</text>
</comment>
<evidence type="ECO:0000256" key="5">
    <source>
        <dbReference type="ARBA" id="ARBA00023136"/>
    </source>
</evidence>
<accession>A0ABQ6PAH6</accession>
<evidence type="ECO:0008006" key="8">
    <source>
        <dbReference type="Google" id="ProtNLM"/>
    </source>
</evidence>
<evidence type="ECO:0000256" key="4">
    <source>
        <dbReference type="ARBA" id="ARBA00022989"/>
    </source>
</evidence>
<evidence type="ECO:0000313" key="7">
    <source>
        <dbReference type="Proteomes" id="UP001187221"/>
    </source>
</evidence>
<evidence type="ECO:0000313" key="6">
    <source>
        <dbReference type="EMBL" id="GMM61912.1"/>
    </source>
</evidence>
<name>A0ABQ6PAH6_9SPHN</name>
<dbReference type="Pfam" id="PF08660">
    <property type="entry name" value="Alg14"/>
    <property type="match status" value="1"/>
</dbReference>
<protein>
    <recommendedName>
        <fullName evidence="8">Glucuronosyltransferase</fullName>
    </recommendedName>
</protein>
<comment type="subcellular location">
    <subcellularLocation>
        <location evidence="1">Endoplasmic reticulum membrane</location>
        <topology evidence="1">Single-pass membrane protein</topology>
    </subcellularLocation>
</comment>
<evidence type="ECO:0000256" key="2">
    <source>
        <dbReference type="ARBA" id="ARBA00022692"/>
    </source>
</evidence>
<reference evidence="6 7" key="1">
    <citation type="submission" date="2023-06" db="EMBL/GenBank/DDBJ databases">
        <title>Draft genome sequence of Novosphingobium sp. strain IK01.</title>
        <authorList>
            <person name="Hatamoto M."/>
            <person name="Ikarashi T."/>
            <person name="Yamaguchi T."/>
        </authorList>
    </citation>
    <scope>NUCLEOTIDE SEQUENCE [LARGE SCALE GENOMIC DNA]</scope>
    <source>
        <strain evidence="6 7">IK01</strain>
    </source>
</reference>
<dbReference type="InterPro" id="IPR013969">
    <property type="entry name" value="Oligosacch_biosynth_Alg14"/>
</dbReference>
<keyword evidence="7" id="KW-1185">Reference proteome</keyword>
<keyword evidence="4" id="KW-1133">Transmembrane helix</keyword>
<keyword evidence="5" id="KW-0472">Membrane</keyword>
<dbReference type="Gene3D" id="3.40.50.2000">
    <property type="entry name" value="Glycogen Phosphorylase B"/>
    <property type="match status" value="1"/>
</dbReference>
<proteinExistence type="predicted"/>
<sequence length="148" mass="16282">MTGILAIASGGGHWDELMLLRSAFDGRDVVYATTNSQLSVRDGISHVEVLPDCNRDQVMNSLHCLWASLRLVWRLRPRVVVTTGALPGLFCLIAARLLGARTVWVDSIANSDEPSLSGRVARPFTSLWLTQWPHLADGKAMLYRGALL</sequence>
<gene>
    <name evidence="6" type="ORF">NUTIK01_26890</name>
</gene>